<gene>
    <name evidence="3" type="ORF">FY036_04675</name>
</gene>
<protein>
    <submittedName>
        <fullName evidence="3">Porin family protein</fullName>
    </submittedName>
</protein>
<dbReference type="InterPro" id="IPR027385">
    <property type="entry name" value="Beta-barrel_OMP"/>
</dbReference>
<organism evidence="3 4">
    <name type="scientific">Neoaquamicrobium microcysteis</name>
    <dbReference type="NCBI Taxonomy" id="2682781"/>
    <lineage>
        <taxon>Bacteria</taxon>
        <taxon>Pseudomonadati</taxon>
        <taxon>Pseudomonadota</taxon>
        <taxon>Alphaproteobacteria</taxon>
        <taxon>Hyphomicrobiales</taxon>
        <taxon>Phyllobacteriaceae</taxon>
        <taxon>Neoaquamicrobium</taxon>
    </lineage>
</organism>
<dbReference type="SUPFAM" id="SSF56925">
    <property type="entry name" value="OMPA-like"/>
    <property type="match status" value="1"/>
</dbReference>
<dbReference type="Gene3D" id="2.40.160.20">
    <property type="match status" value="1"/>
</dbReference>
<dbReference type="Proteomes" id="UP000323258">
    <property type="component" value="Unassembled WGS sequence"/>
</dbReference>
<feature type="domain" description="Outer membrane protein beta-barrel" evidence="2">
    <location>
        <begin position="24"/>
        <end position="207"/>
    </location>
</feature>
<name>A0A5D4H1E6_9HYPH</name>
<comment type="caution">
    <text evidence="3">The sequence shown here is derived from an EMBL/GenBank/DDBJ whole genome shotgun (WGS) entry which is preliminary data.</text>
</comment>
<evidence type="ECO:0000313" key="3">
    <source>
        <dbReference type="EMBL" id="TYR34676.1"/>
    </source>
</evidence>
<dbReference type="AlphaFoldDB" id="A0A5D4H1E6"/>
<dbReference type="InterPro" id="IPR011250">
    <property type="entry name" value="OMP/PagP_B-barrel"/>
</dbReference>
<keyword evidence="4" id="KW-1185">Reference proteome</keyword>
<evidence type="ECO:0000259" key="2">
    <source>
        <dbReference type="Pfam" id="PF13505"/>
    </source>
</evidence>
<evidence type="ECO:0000313" key="4">
    <source>
        <dbReference type="Proteomes" id="UP000323258"/>
    </source>
</evidence>
<sequence>MAADYDPPIFIEEAPEWVPVEIGSGWYLRGDVSYDLGSRVYDFELFGEDVSHRRFGGSVGVGYHFTDNFRADATLAYIGGDKYYYDDGLDLFSAQHEVWSGLVNGYFDIATVMGVTPYVGAGIGATYSKHNILVDSPTLGAFEDWSDRQYNFAYALMAGASYKVSENVSIDMGYQFLHTPGMQYLNTDTFSVEEGVKHHQIRVGLRYDLW</sequence>
<reference evidence="3 4" key="1">
    <citation type="submission" date="2019-08" db="EMBL/GenBank/DDBJ databases">
        <authorList>
            <person name="Seo Y.L."/>
        </authorList>
    </citation>
    <scope>NUCLEOTIDE SEQUENCE [LARGE SCALE GENOMIC DNA]</scope>
    <source>
        <strain evidence="3 4">MaA-C15</strain>
    </source>
</reference>
<keyword evidence="1" id="KW-0732">Signal</keyword>
<reference evidence="3 4" key="2">
    <citation type="submission" date="2019-09" db="EMBL/GenBank/DDBJ databases">
        <title>Mesorhizobium sp. MaA-C15 isolated from Microcystis aeruginosa.</title>
        <authorList>
            <person name="Jeong S.E."/>
            <person name="Jin H.M."/>
            <person name="Jeon C.O."/>
        </authorList>
    </citation>
    <scope>NUCLEOTIDE SEQUENCE [LARGE SCALE GENOMIC DNA]</scope>
    <source>
        <strain evidence="3 4">MaA-C15</strain>
    </source>
</reference>
<dbReference type="OrthoDB" id="5643626at2"/>
<dbReference type="Pfam" id="PF13505">
    <property type="entry name" value="OMP_b-brl"/>
    <property type="match status" value="1"/>
</dbReference>
<evidence type="ECO:0000256" key="1">
    <source>
        <dbReference type="ARBA" id="ARBA00022729"/>
    </source>
</evidence>
<dbReference type="EMBL" id="VSZS01000055">
    <property type="protein sequence ID" value="TYR34676.1"/>
    <property type="molecule type" value="Genomic_DNA"/>
</dbReference>
<accession>A0A5D4H1E6</accession>
<proteinExistence type="predicted"/>